<proteinExistence type="predicted"/>
<dbReference type="EMBL" id="LT934425">
    <property type="protein sequence ID" value="SOH05057.1"/>
    <property type="molecule type" value="Genomic_DNA"/>
</dbReference>
<dbReference type="Proteomes" id="UP000221734">
    <property type="component" value="Chromosome Kuenenia_stuttgartiensis_MBR1"/>
</dbReference>
<gene>
    <name evidence="1" type="ORF">KSMBR1_2570</name>
</gene>
<dbReference type="KEGG" id="kst:KSMBR1_2570"/>
<accession>A0A2C9CJV4</accession>
<evidence type="ECO:0000313" key="1">
    <source>
        <dbReference type="EMBL" id="SOH05057.1"/>
    </source>
</evidence>
<protein>
    <submittedName>
        <fullName evidence="1">Uncharacterized protein</fullName>
    </submittedName>
</protein>
<keyword evidence="2" id="KW-1185">Reference proteome</keyword>
<evidence type="ECO:0000313" key="2">
    <source>
        <dbReference type="Proteomes" id="UP000221734"/>
    </source>
</evidence>
<name>A0A2C9CJV4_KUEST</name>
<reference evidence="2" key="1">
    <citation type="submission" date="2017-10" db="EMBL/GenBank/DDBJ databases">
        <authorList>
            <person name="Frank J."/>
        </authorList>
    </citation>
    <scope>NUCLEOTIDE SEQUENCE [LARGE SCALE GENOMIC DNA]</scope>
</reference>
<organism evidence="1 2">
    <name type="scientific">Kuenenia stuttgartiensis</name>
    <dbReference type="NCBI Taxonomy" id="174633"/>
    <lineage>
        <taxon>Bacteria</taxon>
        <taxon>Pseudomonadati</taxon>
        <taxon>Planctomycetota</taxon>
        <taxon>Candidatus Brocadiia</taxon>
        <taxon>Candidatus Brocadiales</taxon>
        <taxon>Candidatus Brocadiaceae</taxon>
        <taxon>Candidatus Kuenenia</taxon>
    </lineage>
</organism>
<dbReference type="AlphaFoldDB" id="A0A2C9CJV4"/>
<sequence>MLLRGNEGRKNAKYNLMTNKNRDIFPQNKKLVTM</sequence>